<dbReference type="InterPro" id="IPR020904">
    <property type="entry name" value="Sc_DH/Rdtase_CS"/>
</dbReference>
<keyword evidence="7" id="KW-1185">Reference proteome</keyword>
<proteinExistence type="inferred from homology"/>
<evidence type="ECO:0000256" key="5">
    <source>
        <dbReference type="SAM" id="MobiDB-lite"/>
    </source>
</evidence>
<dbReference type="Pfam" id="PF00106">
    <property type="entry name" value="adh_short"/>
    <property type="match status" value="1"/>
</dbReference>
<evidence type="ECO:0000256" key="2">
    <source>
        <dbReference type="ARBA" id="ARBA00022857"/>
    </source>
</evidence>
<dbReference type="AlphaFoldDB" id="A0A7M4DH99"/>
<comment type="similarity">
    <text evidence="1 4">Belongs to the short-chain dehydrogenases/reductases (SDR) family.</text>
</comment>
<organism evidence="6 7">
    <name type="scientific">Occultella aeris</name>
    <dbReference type="NCBI Taxonomy" id="2761496"/>
    <lineage>
        <taxon>Bacteria</taxon>
        <taxon>Bacillati</taxon>
        <taxon>Actinomycetota</taxon>
        <taxon>Actinomycetes</taxon>
        <taxon>Micrococcales</taxon>
        <taxon>Ruaniaceae</taxon>
        <taxon>Occultella</taxon>
    </lineage>
</organism>
<dbReference type="GO" id="GO:0004316">
    <property type="term" value="F:3-oxoacyl-[acyl-carrier-protein] reductase (NADPH) activity"/>
    <property type="evidence" value="ECO:0007669"/>
    <property type="project" value="UniProtKB-EC"/>
</dbReference>
<evidence type="ECO:0000256" key="3">
    <source>
        <dbReference type="ARBA" id="ARBA00023002"/>
    </source>
</evidence>
<feature type="region of interest" description="Disordered" evidence="5">
    <location>
        <begin position="1"/>
        <end position="25"/>
    </location>
</feature>
<dbReference type="PROSITE" id="PS00061">
    <property type="entry name" value="ADH_SHORT"/>
    <property type="match status" value="1"/>
</dbReference>
<dbReference type="PANTHER" id="PTHR43490:SF99">
    <property type="entry name" value="SHORT-CHAIN DEHYDROGENASE_REDUCTASE"/>
    <property type="match status" value="1"/>
</dbReference>
<evidence type="ECO:0000313" key="6">
    <source>
        <dbReference type="EMBL" id="VZO36292.1"/>
    </source>
</evidence>
<name>A0A7M4DH99_9MICO</name>
<comment type="caution">
    <text evidence="6">The sequence shown here is derived from an EMBL/GenBank/DDBJ whole genome shotgun (WGS) entry which is preliminary data.</text>
</comment>
<dbReference type="EMBL" id="CACRYJ010000018">
    <property type="protein sequence ID" value="VZO36292.1"/>
    <property type="molecule type" value="Genomic_DNA"/>
</dbReference>
<keyword evidence="3 6" id="KW-0560">Oxidoreductase</keyword>
<dbReference type="Proteomes" id="UP000419743">
    <property type="component" value="Unassembled WGS sequence"/>
</dbReference>
<dbReference type="PRINTS" id="PR00080">
    <property type="entry name" value="SDRFAMILY"/>
</dbReference>
<dbReference type="PANTHER" id="PTHR43490">
    <property type="entry name" value="(+)-NEOMENTHOL DEHYDROGENASE"/>
    <property type="match status" value="1"/>
</dbReference>
<evidence type="ECO:0000256" key="4">
    <source>
        <dbReference type="RuleBase" id="RU000363"/>
    </source>
</evidence>
<dbReference type="Gene3D" id="3.40.50.720">
    <property type="entry name" value="NAD(P)-binding Rossmann-like Domain"/>
    <property type="match status" value="1"/>
</dbReference>
<gene>
    <name evidence="6" type="primary">fabG_8</name>
    <name evidence="6" type="ORF">HALOF300_01496</name>
</gene>
<sequence>MTTTEPNTAGRAIDPTSAVDHGTGAGDFAHEPTTVLITGANRGIGLTTARRLGELGWRVLLGARDAGRGEAAAADLAAAGLDVSALTLDVTSQDSVLAAVERVRAHHDHLDVLINNAGVLGATGDPARTIAADFIAPYGVNVLGPVRVTQAFLPLLRAARRPRVVMVSSSLGSITVTSDPQRMEHTTQELVYTSSKAALNMMTTQYARAIEQVQFNLVDPGYTETDMSPQGTQTVMEGTDAIVAAAQVGPGVTGTFTDRFGVVPW</sequence>
<keyword evidence="2" id="KW-0521">NADP</keyword>
<dbReference type="InterPro" id="IPR002347">
    <property type="entry name" value="SDR_fam"/>
</dbReference>
<dbReference type="EC" id="1.1.1.100" evidence="6"/>
<reference evidence="6 7" key="1">
    <citation type="submission" date="2019-11" db="EMBL/GenBank/DDBJ databases">
        <authorList>
            <person name="Criscuolo A."/>
        </authorList>
    </citation>
    <scope>NUCLEOTIDE SEQUENCE [LARGE SCALE GENOMIC DNA]</scope>
    <source>
        <strain evidence="6">CIP111667</strain>
    </source>
</reference>
<dbReference type="RefSeq" id="WP_156740321.1">
    <property type="nucleotide sequence ID" value="NZ_CACRYJ010000018.1"/>
</dbReference>
<evidence type="ECO:0000313" key="7">
    <source>
        <dbReference type="Proteomes" id="UP000419743"/>
    </source>
</evidence>
<protein>
    <submittedName>
        <fullName evidence="6">3-oxoacyl-[acyl-carrier-protein] reductase FabG</fullName>
        <ecNumber evidence="6">1.1.1.100</ecNumber>
    </submittedName>
</protein>
<dbReference type="SUPFAM" id="SSF51735">
    <property type="entry name" value="NAD(P)-binding Rossmann-fold domains"/>
    <property type="match status" value="1"/>
</dbReference>
<dbReference type="InterPro" id="IPR036291">
    <property type="entry name" value="NAD(P)-bd_dom_sf"/>
</dbReference>
<evidence type="ECO:0000256" key="1">
    <source>
        <dbReference type="ARBA" id="ARBA00006484"/>
    </source>
</evidence>
<accession>A0A7M4DH99</accession>
<dbReference type="PRINTS" id="PR00081">
    <property type="entry name" value="GDHRDH"/>
</dbReference>